<proteinExistence type="predicted"/>
<dbReference type="OrthoDB" id="9986177at2759"/>
<dbReference type="SUPFAM" id="SSF49265">
    <property type="entry name" value="Fibronectin type III"/>
    <property type="match status" value="1"/>
</dbReference>
<feature type="domain" description="Fibronectin type-III" evidence="5">
    <location>
        <begin position="346"/>
        <end position="445"/>
    </location>
</feature>
<dbReference type="eggNOG" id="KOG4403">
    <property type="taxonomic scope" value="Eukaryota"/>
</dbReference>
<feature type="domain" description="SAM" evidence="3">
    <location>
        <begin position="105"/>
        <end position="162"/>
    </location>
</feature>
<keyword evidence="1" id="KW-0106">Calcium</keyword>
<dbReference type="InterPro" id="IPR002048">
    <property type="entry name" value="EF_hand_dom"/>
</dbReference>
<dbReference type="EMBL" id="JH767164">
    <property type="protein sequence ID" value="EQC32217.1"/>
    <property type="molecule type" value="Genomic_DNA"/>
</dbReference>
<dbReference type="InterPro" id="IPR036116">
    <property type="entry name" value="FN3_sf"/>
</dbReference>
<dbReference type="PROSITE" id="PS50853">
    <property type="entry name" value="FN3"/>
    <property type="match status" value="1"/>
</dbReference>
<feature type="domain" description="EF-hand" evidence="4">
    <location>
        <begin position="39"/>
        <end position="75"/>
    </location>
</feature>
<dbReference type="GO" id="GO:0005886">
    <property type="term" value="C:plasma membrane"/>
    <property type="evidence" value="ECO:0007669"/>
    <property type="project" value="TreeGrafter"/>
</dbReference>
<keyword evidence="7" id="KW-1185">Reference proteome</keyword>
<dbReference type="SUPFAM" id="SSF47769">
    <property type="entry name" value="SAM/Pointed domain"/>
    <property type="match status" value="1"/>
</dbReference>
<dbReference type="Pfam" id="PF00041">
    <property type="entry name" value="fn3"/>
    <property type="match status" value="1"/>
</dbReference>
<dbReference type="GO" id="GO:0002115">
    <property type="term" value="P:store-operated calcium entry"/>
    <property type="evidence" value="ECO:0007669"/>
    <property type="project" value="TreeGrafter"/>
</dbReference>
<dbReference type="InterPro" id="IPR003961">
    <property type="entry name" value="FN3_dom"/>
</dbReference>
<evidence type="ECO:0000259" key="5">
    <source>
        <dbReference type="PROSITE" id="PS50853"/>
    </source>
</evidence>
<protein>
    <submittedName>
        <fullName evidence="6">Uncharacterized protein</fullName>
    </submittedName>
</protein>
<dbReference type="GO" id="GO:0005783">
    <property type="term" value="C:endoplasmic reticulum"/>
    <property type="evidence" value="ECO:0007669"/>
    <property type="project" value="TreeGrafter"/>
</dbReference>
<dbReference type="InterPro" id="IPR011992">
    <property type="entry name" value="EF-hand-dom_pair"/>
</dbReference>
<dbReference type="InterPro" id="IPR037608">
    <property type="entry name" value="STIM1/2"/>
</dbReference>
<keyword evidence="2" id="KW-0732">Signal</keyword>
<dbReference type="OMA" id="IVCYCVR"/>
<dbReference type="PROSITE" id="PS00018">
    <property type="entry name" value="EF_HAND_1"/>
    <property type="match status" value="1"/>
</dbReference>
<evidence type="ECO:0000256" key="1">
    <source>
        <dbReference type="ARBA" id="ARBA00022837"/>
    </source>
</evidence>
<dbReference type="GO" id="GO:0005509">
    <property type="term" value="F:calcium ion binding"/>
    <property type="evidence" value="ECO:0007669"/>
    <property type="project" value="InterPro"/>
</dbReference>
<dbReference type="RefSeq" id="XP_008614158.1">
    <property type="nucleotide sequence ID" value="XM_008615936.1"/>
</dbReference>
<feature type="chain" id="PRO_5004571542" evidence="2">
    <location>
        <begin position="21"/>
        <end position="527"/>
    </location>
</feature>
<dbReference type="PROSITE" id="PS50105">
    <property type="entry name" value="SAM_DOMAIN"/>
    <property type="match status" value="1"/>
</dbReference>
<evidence type="ECO:0000313" key="7">
    <source>
        <dbReference type="Proteomes" id="UP000030762"/>
    </source>
</evidence>
<dbReference type="STRING" id="1156394.T0RQ85"/>
<dbReference type="GO" id="GO:0006874">
    <property type="term" value="P:intracellular calcium ion homeostasis"/>
    <property type="evidence" value="ECO:0007669"/>
    <property type="project" value="TreeGrafter"/>
</dbReference>
<dbReference type="InterPro" id="IPR013783">
    <property type="entry name" value="Ig-like_fold"/>
</dbReference>
<dbReference type="FunFam" id="1.10.150.50:FF:000074">
    <property type="entry name" value="Stromal interaction molecule"/>
    <property type="match status" value="1"/>
</dbReference>
<dbReference type="InterPro" id="IPR018247">
    <property type="entry name" value="EF_Hand_1_Ca_BS"/>
</dbReference>
<reference evidence="6 7" key="1">
    <citation type="submission" date="2012-04" db="EMBL/GenBank/DDBJ databases">
        <title>The Genome Sequence of Saprolegnia declina VS20.</title>
        <authorList>
            <consortium name="The Broad Institute Genome Sequencing Platform"/>
            <person name="Russ C."/>
            <person name="Nusbaum C."/>
            <person name="Tyler B."/>
            <person name="van West P."/>
            <person name="Dieguez-Uribeondo J."/>
            <person name="de Bruijn I."/>
            <person name="Tripathy S."/>
            <person name="Jiang R."/>
            <person name="Young S.K."/>
            <person name="Zeng Q."/>
            <person name="Gargeya S."/>
            <person name="Fitzgerald M."/>
            <person name="Haas B."/>
            <person name="Abouelleil A."/>
            <person name="Alvarado L."/>
            <person name="Arachchi H.M."/>
            <person name="Berlin A."/>
            <person name="Chapman S.B."/>
            <person name="Goldberg J."/>
            <person name="Griggs A."/>
            <person name="Gujja S."/>
            <person name="Hansen M."/>
            <person name="Howarth C."/>
            <person name="Imamovic A."/>
            <person name="Larimer J."/>
            <person name="McCowen C."/>
            <person name="Montmayeur A."/>
            <person name="Murphy C."/>
            <person name="Neiman D."/>
            <person name="Pearson M."/>
            <person name="Priest M."/>
            <person name="Roberts A."/>
            <person name="Saif S."/>
            <person name="Shea T."/>
            <person name="Sisk P."/>
            <person name="Sykes S."/>
            <person name="Wortman J."/>
            <person name="Nusbaum C."/>
            <person name="Birren B."/>
        </authorList>
    </citation>
    <scope>NUCLEOTIDE SEQUENCE [LARGE SCALE GENOMIC DNA]</scope>
    <source>
        <strain evidence="6 7">VS20</strain>
    </source>
</reference>
<dbReference type="PROSITE" id="PS50222">
    <property type="entry name" value="EF_HAND_2"/>
    <property type="match status" value="1"/>
</dbReference>
<evidence type="ECO:0000259" key="4">
    <source>
        <dbReference type="PROSITE" id="PS50222"/>
    </source>
</evidence>
<dbReference type="Gene3D" id="1.10.150.50">
    <property type="entry name" value="Transcription Factor, Ets-1"/>
    <property type="match status" value="1"/>
</dbReference>
<dbReference type="Pfam" id="PF07647">
    <property type="entry name" value="SAM_2"/>
    <property type="match status" value="1"/>
</dbReference>
<evidence type="ECO:0000313" key="6">
    <source>
        <dbReference type="EMBL" id="EQC32217.1"/>
    </source>
</evidence>
<dbReference type="Gene3D" id="2.60.40.10">
    <property type="entry name" value="Immunoglobulins"/>
    <property type="match status" value="1"/>
</dbReference>
<dbReference type="GeneID" id="19950696"/>
<name>T0RQ85_SAPDV</name>
<dbReference type="PANTHER" id="PTHR15136">
    <property type="entry name" value="STROMAL INTERACTION MOLECULE HOMOLOG"/>
    <property type="match status" value="1"/>
</dbReference>
<evidence type="ECO:0000256" key="2">
    <source>
        <dbReference type="SAM" id="SignalP"/>
    </source>
</evidence>
<organism evidence="6 7">
    <name type="scientific">Saprolegnia diclina (strain VS20)</name>
    <dbReference type="NCBI Taxonomy" id="1156394"/>
    <lineage>
        <taxon>Eukaryota</taxon>
        <taxon>Sar</taxon>
        <taxon>Stramenopiles</taxon>
        <taxon>Oomycota</taxon>
        <taxon>Saprolegniomycetes</taxon>
        <taxon>Saprolegniales</taxon>
        <taxon>Saprolegniaceae</taxon>
        <taxon>Saprolegnia</taxon>
    </lineage>
</organism>
<dbReference type="PANTHER" id="PTHR15136:SF13">
    <property type="entry name" value="SAM DOMAIN-CONTAINING PROTEIN"/>
    <property type="match status" value="1"/>
</dbReference>
<gene>
    <name evidence="6" type="ORF">SDRG_09969</name>
</gene>
<dbReference type="AlphaFoldDB" id="T0RQ85"/>
<dbReference type="InterPro" id="IPR013761">
    <property type="entry name" value="SAM/pointed_sf"/>
</dbReference>
<dbReference type="CDD" id="cd00063">
    <property type="entry name" value="FN3"/>
    <property type="match status" value="1"/>
</dbReference>
<dbReference type="Gene3D" id="1.10.238.10">
    <property type="entry name" value="EF-hand"/>
    <property type="match status" value="1"/>
</dbReference>
<dbReference type="GO" id="GO:0005246">
    <property type="term" value="F:calcium channel regulator activity"/>
    <property type="evidence" value="ECO:0007669"/>
    <property type="project" value="InterPro"/>
</dbReference>
<dbReference type="Proteomes" id="UP000030762">
    <property type="component" value="Unassembled WGS sequence"/>
</dbReference>
<dbReference type="VEuPathDB" id="FungiDB:SDRG_09969"/>
<dbReference type="InterPro" id="IPR001660">
    <property type="entry name" value="SAM"/>
</dbReference>
<dbReference type="SUPFAM" id="SSF47473">
    <property type="entry name" value="EF-hand"/>
    <property type="match status" value="1"/>
</dbReference>
<sequence length="527" mass="59972">MRSSSLLAGVVLALAALGAADEQQHAMEDIDQDGIMGTDELSDLRAKLQHAFDVDNSGRLEKDEMRTVLEVEHVSREFNQLDANADSYISVAELESRWDELGSEMTVEEVADWVSYSVQLPQYYDNFRKHFVSGYTFPLLMDKNGERLKDLGVSSSLHRHQLALMMKRKIAGVGKVPLTAQEPSCRVSQKPSRAPKYKLSWKAIDERPSPSYQVQVQRNNVWETVFFGKQTSYSETATEYDDFRITAWNAFGRSLRVELECPAVPSAMPLTRGVSPVEPQDVVSDDDVSFFGLLKAYLWWLDEVLLMGALIFFPMRAYIYGDVNFLLRVFRRLPPLSPTRVVVEVEHEDPANPSLTEARVRVSWEKPVENGVPIVCYCVRYTDEKDNHQYLKMTSLPLPTVCRLSPLRYGETYKFVVEATNAFGLKSRSSQSTYMVSLPVRTAPATLDKKRSSVLRNQCYLCADPTMPKTAAMEFLDALILHFCSKCDREFCHAHRRYTNHSRAMSCPAVNGKCVCYRCEYVKPEHK</sequence>
<dbReference type="InParanoid" id="T0RQ85"/>
<feature type="signal peptide" evidence="2">
    <location>
        <begin position="1"/>
        <end position="20"/>
    </location>
</feature>
<accession>T0RQ85</accession>
<evidence type="ECO:0000259" key="3">
    <source>
        <dbReference type="PROSITE" id="PS50105"/>
    </source>
</evidence>